<proteinExistence type="predicted"/>
<dbReference type="AlphaFoldDB" id="A0A2R8CKP8"/>
<evidence type="ECO:0000313" key="3">
    <source>
        <dbReference type="Proteomes" id="UP000244934"/>
    </source>
</evidence>
<name>A0A2R8CKP8_9GAMM</name>
<dbReference type="SUPFAM" id="SSF53335">
    <property type="entry name" value="S-adenosyl-L-methionine-dependent methyltransferases"/>
    <property type="match status" value="1"/>
</dbReference>
<evidence type="ECO:0000313" key="2">
    <source>
        <dbReference type="EMBL" id="SPJ33477.1"/>
    </source>
</evidence>
<dbReference type="Proteomes" id="UP000244934">
    <property type="component" value="Unassembled WGS sequence"/>
</dbReference>
<dbReference type="RefSeq" id="WP_133241004.1">
    <property type="nucleotide sequence ID" value="NZ_ONZI01000002.1"/>
</dbReference>
<evidence type="ECO:0000259" key="1">
    <source>
        <dbReference type="Pfam" id="PF08242"/>
    </source>
</evidence>
<dbReference type="OrthoDB" id="7273451at2"/>
<dbReference type="Gene3D" id="3.40.50.150">
    <property type="entry name" value="Vaccinia Virus protein VP39"/>
    <property type="match status" value="1"/>
</dbReference>
<keyword evidence="3" id="KW-1185">Reference proteome</keyword>
<organism evidence="2 3">
    <name type="scientific">Kushneria phyllosphaerae</name>
    <dbReference type="NCBI Taxonomy" id="2100822"/>
    <lineage>
        <taxon>Bacteria</taxon>
        <taxon>Pseudomonadati</taxon>
        <taxon>Pseudomonadota</taxon>
        <taxon>Gammaproteobacteria</taxon>
        <taxon>Oceanospirillales</taxon>
        <taxon>Halomonadaceae</taxon>
        <taxon>Kushneria</taxon>
    </lineage>
</organism>
<protein>
    <recommendedName>
        <fullName evidence="1">Methyltransferase type 12 domain-containing protein</fullName>
    </recommendedName>
</protein>
<accession>A0A2R8CKP8</accession>
<gene>
    <name evidence="2" type="ORF">KSP9073_01486</name>
</gene>
<dbReference type="InterPro" id="IPR013217">
    <property type="entry name" value="Methyltransf_12"/>
</dbReference>
<dbReference type="CDD" id="cd02440">
    <property type="entry name" value="AdoMet_MTases"/>
    <property type="match status" value="1"/>
</dbReference>
<dbReference type="Pfam" id="PF08242">
    <property type="entry name" value="Methyltransf_12"/>
    <property type="match status" value="1"/>
</dbReference>
<dbReference type="InterPro" id="IPR029063">
    <property type="entry name" value="SAM-dependent_MTases_sf"/>
</dbReference>
<reference evidence="3" key="1">
    <citation type="submission" date="2018-03" db="EMBL/GenBank/DDBJ databases">
        <authorList>
            <person name="Navarro De La Torre S."/>
        </authorList>
    </citation>
    <scope>NUCLEOTIDE SEQUENCE [LARGE SCALE GENOMIC DNA]</scope>
    <source>
        <strain evidence="3">EAod3</strain>
    </source>
</reference>
<feature type="domain" description="Methyltransferase type 12" evidence="1">
    <location>
        <begin position="57"/>
        <end position="149"/>
    </location>
</feature>
<sequence>MTQPSPSNAMAAHSDFSSSWLALRETADHRARDVQPLSMACRHWLTSRAHPGPLTLLDLGCGSGNNLRYLAPRLPPHQHWRLIDQDASLLAHAGDDSSPRHDHIEELTCLQRDLSLLDQALTGDMLAGTDIVTASALLDLVSEPWLETLIKQCASHQCAVWLAMSINGDNALMDPDDANIDTALLEMDQHVQRLIKAHQQLDKGFNGALGTHAPAVARALMENAGYQVTTAEAPWQLDCRHREEALLAQALVQGWLDAALEQAPDQRKALIQWHESRQQHIALGRLRVRVGHTDLLAIPDAPGMT</sequence>
<dbReference type="EMBL" id="ONZI01000002">
    <property type="protein sequence ID" value="SPJ33477.1"/>
    <property type="molecule type" value="Genomic_DNA"/>
</dbReference>